<evidence type="ECO:0000313" key="3">
    <source>
        <dbReference type="EMBL" id="OLQ92660.1"/>
    </source>
</evidence>
<dbReference type="EMBL" id="MJMJ01000002">
    <property type="protein sequence ID" value="OLQ92660.1"/>
    <property type="molecule type" value="Genomic_DNA"/>
</dbReference>
<dbReference type="Proteomes" id="UP000186039">
    <property type="component" value="Unassembled WGS sequence"/>
</dbReference>
<dbReference type="AlphaFoldDB" id="A0A1Q9HP65"/>
<evidence type="ECO:0000259" key="2">
    <source>
        <dbReference type="PROSITE" id="PS50164"/>
    </source>
</evidence>
<evidence type="ECO:0000256" key="1">
    <source>
        <dbReference type="ARBA" id="ARBA00007435"/>
    </source>
</evidence>
<evidence type="ECO:0000313" key="4">
    <source>
        <dbReference type="EMBL" id="OLQ94845.1"/>
    </source>
</evidence>
<keyword evidence="3" id="KW-0378">Hydrolase</keyword>
<name>A0A1Q9HP65_9VIBR</name>
<dbReference type="SMART" id="SM00465">
    <property type="entry name" value="GIYc"/>
    <property type="match status" value="1"/>
</dbReference>
<dbReference type="SUPFAM" id="SSF82771">
    <property type="entry name" value="GIY-YIG endonuclease"/>
    <property type="match status" value="1"/>
</dbReference>
<dbReference type="RefSeq" id="WP_075706313.1">
    <property type="nucleotide sequence ID" value="NZ_AP019654.1"/>
</dbReference>
<dbReference type="Gene3D" id="3.40.1440.10">
    <property type="entry name" value="GIY-YIG endonuclease"/>
    <property type="match status" value="1"/>
</dbReference>
<dbReference type="InterPro" id="IPR050190">
    <property type="entry name" value="UPF0213_domain"/>
</dbReference>
<accession>A0A1Q9HP65</accession>
<dbReference type="PANTHER" id="PTHR34477">
    <property type="entry name" value="UPF0213 PROTEIN YHBQ"/>
    <property type="match status" value="1"/>
</dbReference>
<dbReference type="OrthoDB" id="9807770at2"/>
<dbReference type="InterPro" id="IPR035901">
    <property type="entry name" value="GIY-YIG_endonuc_sf"/>
</dbReference>
<dbReference type="GO" id="GO:0004519">
    <property type="term" value="F:endonuclease activity"/>
    <property type="evidence" value="ECO:0007669"/>
    <property type="project" value="UniProtKB-KW"/>
</dbReference>
<keyword evidence="3" id="KW-0255">Endonuclease</keyword>
<protein>
    <submittedName>
        <fullName evidence="3">Endonuclease</fullName>
    </submittedName>
</protein>
<feature type="domain" description="GIY-YIG" evidence="2">
    <location>
        <begin position="2"/>
        <end position="78"/>
    </location>
</feature>
<dbReference type="InterPro" id="IPR000305">
    <property type="entry name" value="GIY-YIG_endonuc"/>
</dbReference>
<gene>
    <name evidence="4" type="ORF">BIY20_00705</name>
    <name evidence="3" type="ORF">BIY22_15160</name>
</gene>
<comment type="caution">
    <text evidence="3">The sequence shown here is derived from an EMBL/GenBank/DDBJ whole genome shotgun (WGS) entry which is preliminary data.</text>
</comment>
<dbReference type="CDD" id="cd10448">
    <property type="entry name" value="GIY-YIG_unchar_3"/>
    <property type="match status" value="1"/>
</dbReference>
<organism evidence="3 6">
    <name type="scientific">Vibrio panuliri</name>
    <dbReference type="NCBI Taxonomy" id="1381081"/>
    <lineage>
        <taxon>Bacteria</taxon>
        <taxon>Pseudomonadati</taxon>
        <taxon>Pseudomonadota</taxon>
        <taxon>Gammaproteobacteria</taxon>
        <taxon>Vibrionales</taxon>
        <taxon>Vibrionaceae</taxon>
        <taxon>Vibrio</taxon>
    </lineage>
</organism>
<proteinExistence type="inferred from homology"/>
<keyword evidence="3" id="KW-0540">Nuclease</keyword>
<dbReference type="PROSITE" id="PS50164">
    <property type="entry name" value="GIY_YIG"/>
    <property type="match status" value="1"/>
</dbReference>
<dbReference type="Pfam" id="PF01541">
    <property type="entry name" value="GIY-YIG"/>
    <property type="match status" value="1"/>
</dbReference>
<sequence>MKQPVVYILSNQTRRSIYVGVTTNLKARVWQHQSGICEGFTKRYRINRLVYFELFSDIREAIAREKQLKKWKREWKNNLIEKVNPTWSDLYPEI</sequence>
<dbReference type="PANTHER" id="PTHR34477:SF5">
    <property type="entry name" value="BSL5627 PROTEIN"/>
    <property type="match status" value="1"/>
</dbReference>
<keyword evidence="5" id="KW-1185">Reference proteome</keyword>
<reference evidence="5 6" key="1">
    <citation type="submission" date="2016-09" db="EMBL/GenBank/DDBJ databases">
        <title>Genomic Taxonomy of the Vibrionaceae.</title>
        <authorList>
            <person name="Gonzalez-Castillo A."/>
            <person name="Gomez-Gil B."/>
            <person name="Enciso-Ibarra K."/>
        </authorList>
    </citation>
    <scope>NUCLEOTIDE SEQUENCE [LARGE SCALE GENOMIC DNA]</scope>
    <source>
        <strain evidence="4 5">CAIM 1902</strain>
        <strain evidence="3 6">CAIM 703</strain>
    </source>
</reference>
<evidence type="ECO:0000313" key="5">
    <source>
        <dbReference type="Proteomes" id="UP000186039"/>
    </source>
</evidence>
<dbReference type="STRING" id="1381081.BIY22_15160"/>
<comment type="similarity">
    <text evidence="1">Belongs to the UPF0213 family.</text>
</comment>
<evidence type="ECO:0000313" key="6">
    <source>
        <dbReference type="Proteomes" id="UP000186313"/>
    </source>
</evidence>
<dbReference type="Proteomes" id="UP000186313">
    <property type="component" value="Unassembled WGS sequence"/>
</dbReference>
<dbReference type="EMBL" id="MJMH01000111">
    <property type="protein sequence ID" value="OLQ94845.1"/>
    <property type="molecule type" value="Genomic_DNA"/>
</dbReference>